<feature type="transmembrane region" description="Helical" evidence="1">
    <location>
        <begin position="53"/>
        <end position="74"/>
    </location>
</feature>
<evidence type="ECO:0000256" key="1">
    <source>
        <dbReference type="SAM" id="Phobius"/>
    </source>
</evidence>
<keyword evidence="4" id="KW-1185">Reference proteome</keyword>
<evidence type="ECO:0000313" key="3">
    <source>
        <dbReference type="EMBL" id="MBB6451544.1"/>
    </source>
</evidence>
<dbReference type="AlphaFoldDB" id="A0A841PUZ4"/>
<protein>
    <submittedName>
        <fullName evidence="3">Putative solute:sodium symporter small subunit</fullName>
    </submittedName>
</protein>
<organism evidence="3 4">
    <name type="scientific">Geomicrobium halophilum</name>
    <dbReference type="NCBI Taxonomy" id="549000"/>
    <lineage>
        <taxon>Bacteria</taxon>
        <taxon>Bacillati</taxon>
        <taxon>Bacillota</taxon>
        <taxon>Bacilli</taxon>
        <taxon>Bacillales</taxon>
        <taxon>Geomicrobium</taxon>
    </lineage>
</organism>
<proteinExistence type="predicted"/>
<sequence length="100" mass="11620">MRKVDRKHVEAYFKIRTLMIVVFLFIAFLVSFGAAFFAEYFQQFTFLGMPFHYYMGAQGSVFMFIVLLFLNAVISDRIDKKFGIDEGKNVRISSGKTVNH</sequence>
<dbReference type="NCBIfam" id="TIGR03647">
    <property type="entry name" value="Na_symport_sm"/>
    <property type="match status" value="1"/>
</dbReference>
<evidence type="ECO:0000313" key="4">
    <source>
        <dbReference type="Proteomes" id="UP000568839"/>
    </source>
</evidence>
<comment type="caution">
    <text evidence="3">The sequence shown here is derived from an EMBL/GenBank/DDBJ whole genome shotgun (WGS) entry which is preliminary data.</text>
</comment>
<name>A0A841PUZ4_9BACL</name>
<dbReference type="InterPro" id="IPR019886">
    <property type="entry name" value="Na_symporter_ssu"/>
</dbReference>
<keyword evidence="1" id="KW-1133">Transmembrane helix</keyword>
<feature type="domain" description="Sodium symporter small subunit" evidence="2">
    <location>
        <begin position="10"/>
        <end position="85"/>
    </location>
</feature>
<evidence type="ECO:0000259" key="2">
    <source>
        <dbReference type="Pfam" id="PF13937"/>
    </source>
</evidence>
<keyword evidence="1" id="KW-0472">Membrane</keyword>
<dbReference type="EMBL" id="JACHHJ010000008">
    <property type="protein sequence ID" value="MBB6451544.1"/>
    <property type="molecule type" value="Genomic_DNA"/>
</dbReference>
<dbReference type="Proteomes" id="UP000568839">
    <property type="component" value="Unassembled WGS sequence"/>
</dbReference>
<dbReference type="Pfam" id="PF13937">
    <property type="entry name" value="DUF4212"/>
    <property type="match status" value="1"/>
</dbReference>
<reference evidence="3 4" key="1">
    <citation type="submission" date="2020-08" db="EMBL/GenBank/DDBJ databases">
        <title>Genomic Encyclopedia of Type Strains, Phase IV (KMG-IV): sequencing the most valuable type-strain genomes for metagenomic binning, comparative biology and taxonomic classification.</title>
        <authorList>
            <person name="Goeker M."/>
        </authorList>
    </citation>
    <scope>NUCLEOTIDE SEQUENCE [LARGE SCALE GENOMIC DNA]</scope>
    <source>
        <strain evidence="3 4">DSM 21769</strain>
    </source>
</reference>
<accession>A0A841PUZ4</accession>
<gene>
    <name evidence="3" type="ORF">HNR44_003557</name>
</gene>
<feature type="transmembrane region" description="Helical" evidence="1">
    <location>
        <begin position="20"/>
        <end position="41"/>
    </location>
</feature>
<keyword evidence="1" id="KW-0812">Transmembrane</keyword>
<dbReference type="RefSeq" id="WP_184405884.1">
    <property type="nucleotide sequence ID" value="NZ_JACHHJ010000008.1"/>
</dbReference>